<evidence type="ECO:0000313" key="1">
    <source>
        <dbReference type="EMBL" id="SDH22105.1"/>
    </source>
</evidence>
<keyword evidence="2" id="KW-1185">Reference proteome</keyword>
<dbReference type="RefSeq" id="WP_072736030.1">
    <property type="nucleotide sequence ID" value="NZ_CP048813.1"/>
</dbReference>
<dbReference type="Proteomes" id="UP000183263">
    <property type="component" value="Unassembled WGS sequence"/>
</dbReference>
<accession>A0A1G8AM51</accession>
<dbReference type="AlphaFoldDB" id="A0A1G8AM51"/>
<dbReference type="EMBL" id="FNDN01000001">
    <property type="protein sequence ID" value="SDH22105.1"/>
    <property type="molecule type" value="Genomic_DNA"/>
</dbReference>
<sequence length="63" mass="6525">MSFADTLKGLIGKGKKAAADNSEQIQGAIDKAADFADDKTGGKYSEKIDKAADAAKKAVPPKE</sequence>
<protein>
    <submittedName>
        <fullName evidence="1">MT0933-like antitoxin protein</fullName>
    </submittedName>
</protein>
<organism evidence="1 2">
    <name type="scientific">Rhodococcus triatomae</name>
    <dbReference type="NCBI Taxonomy" id="300028"/>
    <lineage>
        <taxon>Bacteria</taxon>
        <taxon>Bacillati</taxon>
        <taxon>Actinomycetota</taxon>
        <taxon>Actinomycetes</taxon>
        <taxon>Mycobacteriales</taxon>
        <taxon>Nocardiaceae</taxon>
        <taxon>Rhodococcus</taxon>
    </lineage>
</organism>
<gene>
    <name evidence="1" type="ORF">SAMN05444695_101477</name>
</gene>
<name>A0A1G8AM51_9NOCA</name>
<reference evidence="1 2" key="1">
    <citation type="submission" date="2016-10" db="EMBL/GenBank/DDBJ databases">
        <authorList>
            <person name="de Groot N.N."/>
        </authorList>
    </citation>
    <scope>NUCLEOTIDE SEQUENCE [LARGE SCALE GENOMIC DNA]</scope>
    <source>
        <strain evidence="1 2">DSM 44892</strain>
    </source>
</reference>
<dbReference type="Pfam" id="PF14013">
    <property type="entry name" value="MT0933_antitox"/>
    <property type="match status" value="1"/>
</dbReference>
<proteinExistence type="predicted"/>
<dbReference type="InterPro" id="IPR028037">
    <property type="entry name" value="Antitoxin_Rv0909/MT0933"/>
</dbReference>
<evidence type="ECO:0000313" key="2">
    <source>
        <dbReference type="Proteomes" id="UP000183263"/>
    </source>
</evidence>